<comment type="caution">
    <text evidence="1">The sequence shown here is derived from an EMBL/GenBank/DDBJ whole genome shotgun (WGS) entry which is preliminary data.</text>
</comment>
<sequence>MSRTNKDQLVWQITNIRNNRPENPDELRDWHWTHELRRVNPDAPGYVFGVKFTHPKPDRKDIRGEGWCPDRRRTREACQATAREYNITGQVITEPPVFQHHHGVASLH</sequence>
<reference evidence="2" key="1">
    <citation type="journal article" date="2019" name="Int. J. Syst. Evol. Microbiol.">
        <title>The Global Catalogue of Microorganisms (GCM) 10K type strain sequencing project: providing services to taxonomists for standard genome sequencing and annotation.</title>
        <authorList>
            <consortium name="The Broad Institute Genomics Platform"/>
            <consortium name="The Broad Institute Genome Sequencing Center for Infectious Disease"/>
            <person name="Wu L."/>
            <person name="Ma J."/>
        </authorList>
    </citation>
    <scope>NUCLEOTIDE SEQUENCE [LARGE SCALE GENOMIC DNA]</scope>
    <source>
        <strain evidence="2">JCM 13929</strain>
    </source>
</reference>
<evidence type="ECO:0000313" key="2">
    <source>
        <dbReference type="Proteomes" id="UP001500064"/>
    </source>
</evidence>
<name>A0ABP4QVC9_9ACTN</name>
<dbReference type="EMBL" id="BAAAMU010000011">
    <property type="protein sequence ID" value="GAA1623880.1"/>
    <property type="molecule type" value="Genomic_DNA"/>
</dbReference>
<protein>
    <submittedName>
        <fullName evidence="1">Uncharacterized protein</fullName>
    </submittedName>
</protein>
<gene>
    <name evidence="1" type="ORF">GCM10009733_020650</name>
</gene>
<keyword evidence="2" id="KW-1185">Reference proteome</keyword>
<evidence type="ECO:0000313" key="1">
    <source>
        <dbReference type="EMBL" id="GAA1623880.1"/>
    </source>
</evidence>
<dbReference type="RefSeq" id="WP_346103488.1">
    <property type="nucleotide sequence ID" value="NZ_BAAAMU010000011.1"/>
</dbReference>
<proteinExistence type="predicted"/>
<organism evidence="1 2">
    <name type="scientific">Nonomuraea maheshkhaliensis</name>
    <dbReference type="NCBI Taxonomy" id="419590"/>
    <lineage>
        <taxon>Bacteria</taxon>
        <taxon>Bacillati</taxon>
        <taxon>Actinomycetota</taxon>
        <taxon>Actinomycetes</taxon>
        <taxon>Streptosporangiales</taxon>
        <taxon>Streptosporangiaceae</taxon>
        <taxon>Nonomuraea</taxon>
    </lineage>
</organism>
<dbReference type="Proteomes" id="UP001500064">
    <property type="component" value="Unassembled WGS sequence"/>
</dbReference>
<accession>A0ABP4QVC9</accession>